<gene>
    <name evidence="4" type="ORF">GCM10010921_08800</name>
</gene>
<feature type="transmembrane region" description="Helical" evidence="2">
    <location>
        <begin position="67"/>
        <end position="92"/>
    </location>
</feature>
<evidence type="ECO:0000313" key="5">
    <source>
        <dbReference type="Proteomes" id="UP000657592"/>
    </source>
</evidence>
<feature type="transmembrane region" description="Helical" evidence="2">
    <location>
        <begin position="302"/>
        <end position="325"/>
    </location>
</feature>
<reference evidence="4" key="2">
    <citation type="submission" date="2020-09" db="EMBL/GenBank/DDBJ databases">
        <authorList>
            <person name="Sun Q."/>
            <person name="Zhou Y."/>
        </authorList>
    </citation>
    <scope>NUCLEOTIDE SEQUENCE</scope>
    <source>
        <strain evidence="4">CGMCC 1.15794</strain>
    </source>
</reference>
<feature type="transmembrane region" description="Helical" evidence="2">
    <location>
        <begin position="246"/>
        <end position="265"/>
    </location>
</feature>
<feature type="transmembrane region" description="Helical" evidence="2">
    <location>
        <begin position="118"/>
        <end position="143"/>
    </location>
</feature>
<organism evidence="4 5">
    <name type="scientific">Microbacterium album</name>
    <dbReference type="NCBI Taxonomy" id="2053191"/>
    <lineage>
        <taxon>Bacteria</taxon>
        <taxon>Bacillati</taxon>
        <taxon>Actinomycetota</taxon>
        <taxon>Actinomycetes</taxon>
        <taxon>Micrococcales</taxon>
        <taxon>Microbacteriaceae</taxon>
        <taxon>Microbacterium</taxon>
    </lineage>
</organism>
<evidence type="ECO:0000256" key="2">
    <source>
        <dbReference type="SAM" id="Phobius"/>
    </source>
</evidence>
<reference evidence="4" key="1">
    <citation type="journal article" date="2014" name="Int. J. Syst. Evol. Microbiol.">
        <title>Complete genome sequence of Corynebacterium casei LMG S-19264T (=DSM 44701T), isolated from a smear-ripened cheese.</title>
        <authorList>
            <consortium name="US DOE Joint Genome Institute (JGI-PGF)"/>
            <person name="Walter F."/>
            <person name="Albersmeier A."/>
            <person name="Kalinowski J."/>
            <person name="Ruckert C."/>
        </authorList>
    </citation>
    <scope>NUCLEOTIDE SEQUENCE</scope>
    <source>
        <strain evidence="4">CGMCC 1.15794</strain>
    </source>
</reference>
<dbReference type="GO" id="GO:0080120">
    <property type="term" value="P:CAAX-box protein maturation"/>
    <property type="evidence" value="ECO:0007669"/>
    <property type="project" value="UniProtKB-ARBA"/>
</dbReference>
<dbReference type="RefSeq" id="WP_188755025.1">
    <property type="nucleotide sequence ID" value="NZ_BMJY01000002.1"/>
</dbReference>
<evidence type="ECO:0000256" key="1">
    <source>
        <dbReference type="SAM" id="MobiDB-lite"/>
    </source>
</evidence>
<feature type="domain" description="CAAX prenyl protease 2/Lysostaphin resistance protein A-like" evidence="3">
    <location>
        <begin position="193"/>
        <end position="285"/>
    </location>
</feature>
<dbReference type="Proteomes" id="UP000657592">
    <property type="component" value="Unassembled WGS sequence"/>
</dbReference>
<evidence type="ECO:0000313" key="4">
    <source>
        <dbReference type="EMBL" id="GGH38305.1"/>
    </source>
</evidence>
<dbReference type="InterPro" id="IPR042150">
    <property type="entry name" value="MmRce1-like"/>
</dbReference>
<keyword evidence="2" id="KW-1133">Transmembrane helix</keyword>
<dbReference type="AlphaFoldDB" id="A0A917MLI4"/>
<dbReference type="PANTHER" id="PTHR35797">
    <property type="entry name" value="PROTEASE-RELATED"/>
    <property type="match status" value="1"/>
</dbReference>
<feature type="transmembrane region" description="Helical" evidence="2">
    <location>
        <begin position="219"/>
        <end position="240"/>
    </location>
</feature>
<dbReference type="PANTHER" id="PTHR35797:SF1">
    <property type="entry name" value="PROTEASE"/>
    <property type="match status" value="1"/>
</dbReference>
<evidence type="ECO:0000259" key="3">
    <source>
        <dbReference type="Pfam" id="PF02517"/>
    </source>
</evidence>
<keyword evidence="2" id="KW-0472">Membrane</keyword>
<proteinExistence type="predicted"/>
<name>A0A917MLI4_9MICO</name>
<accession>A0A917MLI4</accession>
<comment type="caution">
    <text evidence="4">The sequence shown here is derived from an EMBL/GenBank/DDBJ whole genome shotgun (WGS) entry which is preliminary data.</text>
</comment>
<protein>
    <submittedName>
        <fullName evidence="4">Abortive infection protein</fullName>
    </submittedName>
</protein>
<feature type="region of interest" description="Disordered" evidence="1">
    <location>
        <begin position="1"/>
        <end position="26"/>
    </location>
</feature>
<dbReference type="Pfam" id="PF02517">
    <property type="entry name" value="Rce1-like"/>
    <property type="match status" value="1"/>
</dbReference>
<dbReference type="GO" id="GO:0004175">
    <property type="term" value="F:endopeptidase activity"/>
    <property type="evidence" value="ECO:0007669"/>
    <property type="project" value="UniProtKB-ARBA"/>
</dbReference>
<feature type="transmembrane region" description="Helical" evidence="2">
    <location>
        <begin position="277"/>
        <end position="296"/>
    </location>
</feature>
<dbReference type="InterPro" id="IPR003675">
    <property type="entry name" value="Rce1/LyrA-like_dom"/>
</dbReference>
<feature type="transmembrane region" description="Helical" evidence="2">
    <location>
        <begin position="173"/>
        <end position="198"/>
    </location>
</feature>
<keyword evidence="2" id="KW-0812">Transmembrane</keyword>
<keyword evidence="5" id="KW-1185">Reference proteome</keyword>
<sequence>MIGDTDDTGVRAASGGHGVAGARSEATPGATERATVPWAAVAVFLVVAFALAWALALPLWLGGGLASPWVTLVASAMMFTPAVATLVVCLVLRTPERGRRLRSLGIWPLRPAGRTIRFAVAAILAPPLIVAAAVFASAALGIIRLDLVGLSGFAQVIGPSLAASGVDPASVPLWPIVVGQLIAMPLAAVIPNGILAFGEEVGWRGWLLPALRPLGAWPALLLSGAIWGLWHAPLVLLGYNFGRPDVLGVLLMVGACTAWGVLFGWTRLRTGSVWPAVFGHGALNASAALVAVFVAAGERIDMAVVGGLGLVAWAVIAVVIAVLAATGQFRRTALDAALGHR</sequence>
<dbReference type="EMBL" id="BMJY01000002">
    <property type="protein sequence ID" value="GGH38305.1"/>
    <property type="molecule type" value="Genomic_DNA"/>
</dbReference>
<feature type="transmembrane region" description="Helical" evidence="2">
    <location>
        <begin position="38"/>
        <end position="61"/>
    </location>
</feature>